<evidence type="ECO:0000256" key="1">
    <source>
        <dbReference type="SAM" id="MobiDB-lite"/>
    </source>
</evidence>
<name>A0A1M4UMF9_9FIRM</name>
<sequence>MYFSKTKLTRKLLSWLMIFSTVVTLLPIQAFAANVAEIKIESCKSNFGYDFMITFSNGDWINAITGVTVNDQPYTKGNSSYSVYSNTKYYANANQRYVLIGEGYSGENPATCKIEAEGYAPVYLELTKDTYTATIKKAVEETQTGKESETSELLKPPSVEKCEAYFGNDFKISVSDVDWINSINGVSVNDQEYNEVGMSAAVCRRTGYYKNTEDKYVLVGEGYKGDDTAICRITAKGYETLVLKLDRTKHAVVTETSDSTSNTVQKHDDEEGEAQSNGSVTEHTGEVPHTGSVDSDAGISSSFAKAKLPTIVKSSTVISNDFNIIFSDGAWVEAVTSINVNGTEYLLGNALTLDRNTHYYKRIEDKILAIGEGYSGANPAICVIQATGYDDMTIELDKTTHTAKIKETGSVVPEPSAPAEDTKASETSGDQGTSNVPDRSTRETATGLLPHPNRVMSCASASNGNSDFAIRFSDEKWIKAIEAVTVGETEYYCSGSASGVWSNTSYFLNPSKGEILLGERAVKEEVPTECLIKAKGYENLKLTLSISRDSSGRKVYSAIIFGAKPEDVNVKKTLHIRLVGAFEAAVEGQEGYDAIGGASTNVQMNKNSDVEVQAALVAEGEQVTDSHWFPLKDSGVVVDGKKTEAKIEPSGSGMVAVYSPYDSSLTLKGIPKKAEKYRIYVVVTDSKGNTVKSESLPFNIYTGKEMLEERLTTDGLVPMPHDKKFIYDMEPWVITQFNHSDNKVTVPKDIKAWYGSHINGTYGKLGFAVEDEKTTQTLVVPDGCSLTMVNMHVMSSVRIIVEKGGKLNLRDSIVEGIIEVNDGGSFSMNYDDYSKKFLSGASLSGQLLLNNGATLENASINSNRHYLSNGKSWYKTNPPVVTVKGDITVKGQVFIRGDEGNAYTSGEGQSALAVKNGKINISKGSVLAAYGAGSTYLTNKGGHAIIMKDGEITGEGKLIAIGGEGFYNNGGDAINGNGKLYVKIAYLEGGSAFSAVRGSNILPGKAVASKVDVAQNIIKNIKDGKLFHGVGDSPNTSRWRANVSTRPTAEELRNSYKVDGEPDINYEDGSNSEDTREDKVVKRRYNISVEANNSTYGQVTGIGEYPEGYQTTLMATPNPGYHFVAWKENGQIVSDRAIYAFTVNRTRIISAIFEADKAKKYTVAIHNGSANVPNAVADGNQAPPSNNGSSDGSSKSETKTDTPTPSTQATQSEPSAKRNHSFYSVPAEKKVKKNRNIDSKLEVNKDVETVKITEEQLDYRVQKALDTAKKNKTEQNGINIEIKANTKSNRQISFQLTKEALDKAVESQVRELKLNSGHVVVVLNQNALKEIQEATHGDIKILVKPVDNDKLSKEAAKVINKRPVYDLSIVDSKGNNIHKFGKGRVSVSIPYTLGKGEKDSNVIAYYVDTAGKLQEIPNSVYDTENCLVSFSTDHLSVYGVGYKAEKESFTDISSHWAKESIDFVATRGLMKETGNGKFSPEKAMTRGMFVTALGRLGGADTTSKYKTSQFTDVAKDAYYFPYVEWASKNGIVKGTSNTIFAPEENITREQMAVIMSDYAKAIGFEVPKVRAESKFSDSDKISSFAKDAVKQMHMAGILSGKSGNFFEPQGTATRAQTAAVLKRFVELVISSDNAQGWTQNDSGKWMYYNYGKALAGKEYTFNASGETDATPNNLTYGSYTVKKGDSFLKISKDYNCSMVELARINGKTIFSVIHPGEVLKVAEEKQETT</sequence>
<dbReference type="InterPro" id="IPR036779">
    <property type="entry name" value="LysM_dom_sf"/>
</dbReference>
<dbReference type="InterPro" id="IPR018392">
    <property type="entry name" value="LysM"/>
</dbReference>
<dbReference type="CDD" id="cd00118">
    <property type="entry name" value="LysM"/>
    <property type="match status" value="1"/>
</dbReference>
<feature type="domain" description="SLH" evidence="3">
    <location>
        <begin position="1572"/>
        <end position="1635"/>
    </location>
</feature>
<dbReference type="PROSITE" id="PS51272">
    <property type="entry name" value="SLH"/>
    <property type="match status" value="3"/>
</dbReference>
<organism evidence="5 6">
    <name type="scientific">Tissierella praeacuta DSM 18095</name>
    <dbReference type="NCBI Taxonomy" id="1123404"/>
    <lineage>
        <taxon>Bacteria</taxon>
        <taxon>Bacillati</taxon>
        <taxon>Bacillota</taxon>
        <taxon>Tissierellia</taxon>
        <taxon>Tissierellales</taxon>
        <taxon>Tissierellaceae</taxon>
        <taxon>Tissierella</taxon>
    </lineage>
</organism>
<keyword evidence="6" id="KW-1185">Reference proteome</keyword>
<feature type="domain" description="SLH" evidence="3">
    <location>
        <begin position="1506"/>
        <end position="1569"/>
    </location>
</feature>
<dbReference type="Gene3D" id="3.10.350.10">
    <property type="entry name" value="LysM domain"/>
    <property type="match status" value="1"/>
</dbReference>
<keyword evidence="2" id="KW-0732">Signal</keyword>
<dbReference type="Pfam" id="PF00395">
    <property type="entry name" value="SLH"/>
    <property type="match status" value="3"/>
</dbReference>
<dbReference type="EMBL" id="FQTY01000003">
    <property type="protein sequence ID" value="SHE57909.1"/>
    <property type="molecule type" value="Genomic_DNA"/>
</dbReference>
<dbReference type="RefSeq" id="WP_072974195.1">
    <property type="nucleotide sequence ID" value="NZ_FQTY01000003.1"/>
</dbReference>
<protein>
    <recommendedName>
        <fullName evidence="7">S-layer homology domain-containing protein</fullName>
    </recommendedName>
</protein>
<proteinExistence type="predicted"/>
<evidence type="ECO:0000313" key="5">
    <source>
        <dbReference type="EMBL" id="SHE57909.1"/>
    </source>
</evidence>
<dbReference type="GeneID" id="90996015"/>
<dbReference type="Pfam" id="PF01476">
    <property type="entry name" value="LysM"/>
    <property type="match status" value="1"/>
</dbReference>
<dbReference type="InterPro" id="IPR011432">
    <property type="entry name" value="Shr-like_HID"/>
</dbReference>
<evidence type="ECO:0000256" key="2">
    <source>
        <dbReference type="SAM" id="SignalP"/>
    </source>
</evidence>
<feature type="chain" id="PRO_5012747806" description="S-layer homology domain-containing protein" evidence="2">
    <location>
        <begin position="33"/>
        <end position="1729"/>
    </location>
</feature>
<evidence type="ECO:0000259" key="4">
    <source>
        <dbReference type="PROSITE" id="PS51782"/>
    </source>
</evidence>
<dbReference type="InterPro" id="IPR044060">
    <property type="entry name" value="Bacterial_rp_domain"/>
</dbReference>
<evidence type="ECO:0000313" key="6">
    <source>
        <dbReference type="Proteomes" id="UP000184114"/>
    </source>
</evidence>
<feature type="compositionally biased region" description="Polar residues" evidence="1">
    <location>
        <begin position="1202"/>
        <end position="1214"/>
    </location>
</feature>
<reference evidence="6" key="1">
    <citation type="submission" date="2016-11" db="EMBL/GenBank/DDBJ databases">
        <authorList>
            <person name="Varghese N."/>
            <person name="Submissions S."/>
        </authorList>
    </citation>
    <scope>NUCLEOTIDE SEQUENCE [LARGE SCALE GENOMIC DNA]</scope>
    <source>
        <strain evidence="6">DSM 18095</strain>
    </source>
</reference>
<feature type="region of interest" description="Disordered" evidence="1">
    <location>
        <begin position="1172"/>
        <end position="1230"/>
    </location>
</feature>
<dbReference type="Pfam" id="PF18998">
    <property type="entry name" value="Flg_new_2"/>
    <property type="match status" value="1"/>
</dbReference>
<feature type="compositionally biased region" description="Polar residues" evidence="1">
    <location>
        <begin position="425"/>
        <end position="438"/>
    </location>
</feature>
<accession>A0A1M4UMF9</accession>
<feature type="region of interest" description="Disordered" evidence="1">
    <location>
        <begin position="405"/>
        <end position="453"/>
    </location>
</feature>
<evidence type="ECO:0000259" key="3">
    <source>
        <dbReference type="PROSITE" id="PS51272"/>
    </source>
</evidence>
<dbReference type="SUPFAM" id="SSF54106">
    <property type="entry name" value="LysM domain"/>
    <property type="match status" value="1"/>
</dbReference>
<dbReference type="STRING" id="1123404.SAMN02745784_01170"/>
<dbReference type="PROSITE" id="PS51782">
    <property type="entry name" value="LYSM"/>
    <property type="match status" value="1"/>
</dbReference>
<feature type="compositionally biased region" description="Low complexity" evidence="1">
    <location>
        <begin position="1183"/>
        <end position="1193"/>
    </location>
</feature>
<feature type="signal peptide" evidence="2">
    <location>
        <begin position="1"/>
        <end position="32"/>
    </location>
</feature>
<dbReference type="Pfam" id="PF07550">
    <property type="entry name" value="Shr-like_HID"/>
    <property type="match status" value="3"/>
</dbReference>
<feature type="region of interest" description="Disordered" evidence="1">
    <location>
        <begin position="254"/>
        <end position="296"/>
    </location>
</feature>
<feature type="compositionally biased region" description="Polar residues" evidence="1">
    <location>
        <begin position="254"/>
        <end position="264"/>
    </location>
</feature>
<feature type="domain" description="LysM" evidence="4">
    <location>
        <begin position="1677"/>
        <end position="1721"/>
    </location>
</feature>
<dbReference type="InterPro" id="IPR001119">
    <property type="entry name" value="SLH_dom"/>
</dbReference>
<gene>
    <name evidence="5" type="ORF">SAMN02745784_01170</name>
</gene>
<dbReference type="SMART" id="SM00257">
    <property type="entry name" value="LysM"/>
    <property type="match status" value="1"/>
</dbReference>
<feature type="domain" description="SLH" evidence="3">
    <location>
        <begin position="1444"/>
        <end position="1504"/>
    </location>
</feature>
<evidence type="ECO:0008006" key="7">
    <source>
        <dbReference type="Google" id="ProtNLM"/>
    </source>
</evidence>
<dbReference type="Proteomes" id="UP000184114">
    <property type="component" value="Unassembled WGS sequence"/>
</dbReference>